<dbReference type="STRING" id="910964.GEAM_0161"/>
<sequence>MDKLLIVNADDFGLCKAQNYGIIDAFTHGVVSSTTAMVNQPGAEHAAQLSAANPQLPVGMHFVLTLGKPLTEMPGLVRDNGELGKWIWEMAEADTLPLDQIKQELAAQFARFVELFGRKPTHIDSHHHVHMIPQIFPIVEAFAQQQDVAMRIDRDAIQQHNIPLCGARSTAAFDSTFYGDSITEELFLSILDHANQRGDHSLEIMCHPSFIDNTILGSKYCYPRLAELDVLTSVGVKAGVGELGFKLGGFGEL</sequence>
<dbReference type="AlphaFoldDB" id="A0A085GPP3"/>
<protein>
    <recommendedName>
        <fullName evidence="8">Chitooligosaccharide deacetylase</fullName>
        <shortName evidence="8">COD</shortName>
        <ecNumber evidence="8">3.5.1.105</ecNumber>
    </recommendedName>
    <alternativeName>
        <fullName evidence="8">Chitin disaccharide deacetylase</fullName>
    </alternativeName>
    <alternativeName>
        <fullName evidence="8">Chitobiose deacetylase</fullName>
    </alternativeName>
    <alternativeName>
        <fullName evidence="8">Chitobiose-6P deacetylase</fullName>
    </alternativeName>
    <alternativeName>
        <fullName evidence="8">Chitotriose deacetylase</fullName>
    </alternativeName>
    <alternativeName>
        <fullName evidence="8">Chitotriose-6P deacetylase</fullName>
    </alternativeName>
</protein>
<dbReference type="HAMAP" id="MF_01246">
    <property type="entry name" value="COD"/>
    <property type="match status" value="1"/>
</dbReference>
<dbReference type="UniPathway" id="UPA00349"/>
<evidence type="ECO:0000256" key="6">
    <source>
        <dbReference type="ARBA" id="ARBA00023277"/>
    </source>
</evidence>
<dbReference type="GO" id="GO:0016740">
    <property type="term" value="F:transferase activity"/>
    <property type="evidence" value="ECO:0007669"/>
    <property type="project" value="UniProtKB-KW"/>
</dbReference>
<dbReference type="Proteomes" id="UP000028640">
    <property type="component" value="Unassembled WGS sequence"/>
</dbReference>
<keyword evidence="8" id="KW-0963">Cytoplasm</keyword>
<dbReference type="eggNOG" id="COG3394">
    <property type="taxonomic scope" value="Bacteria"/>
</dbReference>
<comment type="pathway">
    <text evidence="8">Glycan degradation; chitin degradation.</text>
</comment>
<evidence type="ECO:0000256" key="8">
    <source>
        <dbReference type="HAMAP-Rule" id="MF_01246"/>
    </source>
</evidence>
<comment type="catalytic activity">
    <reaction evidence="8">
        <text>diacetylchitobiose-6'-phosphate + H2O = N'-monoacetylchitobiose-6'-phosphate + acetate</text>
        <dbReference type="Rhea" id="RHEA:35083"/>
        <dbReference type="ChEBI" id="CHEBI:15377"/>
        <dbReference type="ChEBI" id="CHEBI:30089"/>
        <dbReference type="ChEBI" id="CHEBI:64883"/>
        <dbReference type="ChEBI" id="CHEBI:71315"/>
    </reaction>
</comment>
<evidence type="ECO:0000313" key="9">
    <source>
        <dbReference type="EMBL" id="KFC85688.1"/>
    </source>
</evidence>
<dbReference type="NCBIfam" id="NF002559">
    <property type="entry name" value="PRK02134.1"/>
    <property type="match status" value="1"/>
</dbReference>
<dbReference type="GO" id="GO:0036311">
    <property type="term" value="F:chitin disaccharide deacetylase activity"/>
    <property type="evidence" value="ECO:0007669"/>
    <property type="project" value="UniProtKB-UniRule"/>
</dbReference>
<dbReference type="InterPro" id="IPR006879">
    <property type="entry name" value="YdjC-like"/>
</dbReference>
<dbReference type="GO" id="GO:0019213">
    <property type="term" value="F:deacetylase activity"/>
    <property type="evidence" value="ECO:0007669"/>
    <property type="project" value="TreeGrafter"/>
</dbReference>
<evidence type="ECO:0000256" key="7">
    <source>
        <dbReference type="ARBA" id="ARBA00023326"/>
    </source>
</evidence>
<comment type="similarity">
    <text evidence="8">Belongs to the YdjC deacetylase family. ChbG subfamily.</text>
</comment>
<gene>
    <name evidence="8" type="primary">chbG</name>
    <name evidence="9" type="ORF">GEAM_0161</name>
</gene>
<feature type="binding site" evidence="8">
    <location>
        <position position="126"/>
    </location>
    <ligand>
        <name>Mg(2+)</name>
        <dbReference type="ChEBI" id="CHEBI:18420"/>
    </ligand>
</feature>
<dbReference type="CDD" id="cd10803">
    <property type="entry name" value="YdjC_EF3048_like"/>
    <property type="match status" value="1"/>
</dbReference>
<keyword evidence="7 8" id="KW-0624">Polysaccharide degradation</keyword>
<evidence type="ECO:0000256" key="3">
    <source>
        <dbReference type="ARBA" id="ARBA00022801"/>
    </source>
</evidence>
<keyword evidence="4 8" id="KW-0460">Magnesium</keyword>
<comment type="caution">
    <text evidence="9">The sequence shown here is derived from an EMBL/GenBank/DDBJ whole genome shotgun (WGS) entry which is preliminary data.</text>
</comment>
<dbReference type="Pfam" id="PF04794">
    <property type="entry name" value="YdjC"/>
    <property type="match status" value="1"/>
</dbReference>
<dbReference type="GO" id="GO:0046872">
    <property type="term" value="F:metal ion binding"/>
    <property type="evidence" value="ECO:0007669"/>
    <property type="project" value="UniProtKB-KW"/>
</dbReference>
<dbReference type="Gene3D" id="3.20.20.370">
    <property type="entry name" value="Glycoside hydrolase/deacetylase"/>
    <property type="match status" value="1"/>
</dbReference>
<comment type="function">
    <text evidence="8">Involved in the degradation of chitin. ChbG is essential for growth on the acetylated chitooligosaccharides chitobiose and chitotriose but is dispensable for growth on cellobiose and chitosan dimer, the deacetylated form of chitobiose. Deacetylation of chitobiose-6-P and chitotriose-6-P is necessary for both the activation of the chb promoter by the regulatory protein ChbR and the hydrolysis of phosphorylated beta-glucosides by the phospho-beta-glucosidase ChbF. Catalyzes the removal of only one acetyl group from chitobiose-6-P to yield monoacetylchitobiose-6-P, the inducer of ChbR and the substrate of ChbF.</text>
</comment>
<accession>A0A085GPP3</accession>
<dbReference type="RefSeq" id="WP_034786888.1">
    <property type="nucleotide sequence ID" value="NZ_JMPJ01000017.1"/>
</dbReference>
<dbReference type="EMBL" id="JMPJ01000017">
    <property type="protein sequence ID" value="KFC85688.1"/>
    <property type="molecule type" value="Genomic_DNA"/>
</dbReference>
<dbReference type="GO" id="GO:0052777">
    <property type="term" value="P:diacetylchitobiose catabolic process"/>
    <property type="evidence" value="ECO:0007669"/>
    <property type="project" value="UniProtKB-UniRule"/>
</dbReference>
<name>A0A085GPP3_EWIA3</name>
<keyword evidence="2 8" id="KW-0479">Metal-binding</keyword>
<dbReference type="PANTHER" id="PTHR31609:SF1">
    <property type="entry name" value="CARBOHYDRATE DEACETYLASE"/>
    <property type="match status" value="1"/>
</dbReference>
<keyword evidence="5 8" id="KW-0146">Chitin degradation</keyword>
<dbReference type="GO" id="GO:0000272">
    <property type="term" value="P:polysaccharide catabolic process"/>
    <property type="evidence" value="ECO:0007669"/>
    <property type="project" value="UniProtKB-UniRule"/>
</dbReference>
<comment type="subunit">
    <text evidence="8">Homodimer.</text>
</comment>
<feature type="binding site" evidence="8">
    <location>
        <position position="61"/>
    </location>
    <ligand>
        <name>Mg(2+)</name>
        <dbReference type="ChEBI" id="CHEBI:18420"/>
    </ligand>
</feature>
<dbReference type="GO" id="GO:0005737">
    <property type="term" value="C:cytoplasm"/>
    <property type="evidence" value="ECO:0007669"/>
    <property type="project" value="UniProtKB-SubCell"/>
</dbReference>
<dbReference type="PANTHER" id="PTHR31609">
    <property type="entry name" value="YDJC DEACETYLASE FAMILY MEMBER"/>
    <property type="match status" value="1"/>
</dbReference>
<dbReference type="InterPro" id="IPR011330">
    <property type="entry name" value="Glyco_hydro/deAcase_b/a-brl"/>
</dbReference>
<dbReference type="EC" id="3.5.1.105" evidence="8"/>
<dbReference type="GeneID" id="78381007"/>
<evidence type="ECO:0000313" key="10">
    <source>
        <dbReference type="Proteomes" id="UP000028640"/>
    </source>
</evidence>
<reference evidence="9 10" key="1">
    <citation type="submission" date="2014-05" db="EMBL/GenBank/DDBJ databases">
        <title>ATOL: Assembling a taxonomically balanced genome-scale reconstruction of the evolutionary history of the Enterobacteriaceae.</title>
        <authorList>
            <person name="Plunkett G.III."/>
            <person name="Neeno-Eckwall E.C."/>
            <person name="Glasner J.D."/>
            <person name="Perna N.T."/>
        </authorList>
    </citation>
    <scope>NUCLEOTIDE SEQUENCE [LARGE SCALE GENOMIC DNA]</scope>
    <source>
        <strain evidence="9 10">ATCC 33852</strain>
    </source>
</reference>
<evidence type="ECO:0000256" key="5">
    <source>
        <dbReference type="ARBA" id="ARBA00023024"/>
    </source>
</evidence>
<evidence type="ECO:0000256" key="4">
    <source>
        <dbReference type="ARBA" id="ARBA00022842"/>
    </source>
</evidence>
<dbReference type="OrthoDB" id="9774177at2"/>
<keyword evidence="3 8" id="KW-0378">Hydrolase</keyword>
<evidence type="ECO:0000256" key="2">
    <source>
        <dbReference type="ARBA" id="ARBA00022723"/>
    </source>
</evidence>
<keyword evidence="9" id="KW-0808">Transferase</keyword>
<keyword evidence="10" id="KW-1185">Reference proteome</keyword>
<comment type="cofactor">
    <cofactor evidence="1 8">
        <name>Mg(2+)</name>
        <dbReference type="ChEBI" id="CHEBI:18420"/>
    </cofactor>
</comment>
<dbReference type="GO" id="GO:0006032">
    <property type="term" value="P:chitin catabolic process"/>
    <property type="evidence" value="ECO:0007669"/>
    <property type="project" value="UniProtKB-UniPathway"/>
</dbReference>
<comment type="catalytic activity">
    <reaction evidence="8">
        <text>N,N'-diacetylchitobiose + H2O = N-acetyl-beta-D-glucosaminyl-(1-&gt;4)-D-glucosamine + acetate</text>
        <dbReference type="Rhea" id="RHEA:27469"/>
        <dbReference type="ChEBI" id="CHEBI:15377"/>
        <dbReference type="ChEBI" id="CHEBI:28681"/>
        <dbReference type="ChEBI" id="CHEBI:30089"/>
        <dbReference type="ChEBI" id="CHEBI:59910"/>
        <dbReference type="EC" id="3.5.1.105"/>
    </reaction>
</comment>
<evidence type="ECO:0000256" key="1">
    <source>
        <dbReference type="ARBA" id="ARBA00001946"/>
    </source>
</evidence>
<organism evidence="9 10">
    <name type="scientific">Ewingella americana (strain ATCC 33852 / DSM 4580 / CCUG 14506 / JCM 5911 / LMG 7869 / NCTC 12157 / CDC 1468-78)</name>
    <dbReference type="NCBI Taxonomy" id="910964"/>
    <lineage>
        <taxon>Bacteria</taxon>
        <taxon>Pseudomonadati</taxon>
        <taxon>Pseudomonadota</taxon>
        <taxon>Gammaproteobacteria</taxon>
        <taxon>Enterobacterales</taxon>
        <taxon>Yersiniaceae</taxon>
        <taxon>Ewingella</taxon>
    </lineage>
</organism>
<keyword evidence="6 8" id="KW-0119">Carbohydrate metabolism</keyword>
<comment type="subcellular location">
    <subcellularLocation>
        <location evidence="8">Cytoplasm</location>
    </subcellularLocation>
</comment>
<proteinExistence type="inferred from homology"/>
<dbReference type="InterPro" id="IPR022948">
    <property type="entry name" value="COD_ChbG_bac"/>
</dbReference>
<dbReference type="SUPFAM" id="SSF88713">
    <property type="entry name" value="Glycoside hydrolase/deacetylase"/>
    <property type="match status" value="1"/>
</dbReference>